<dbReference type="EMBL" id="ML977159">
    <property type="protein sequence ID" value="KAF1985998.1"/>
    <property type="molecule type" value="Genomic_DNA"/>
</dbReference>
<keyword evidence="1" id="KW-0472">Membrane</keyword>
<dbReference type="AlphaFoldDB" id="A0A6G1GZ46"/>
<name>A0A6G1GZ46_9PEZI</name>
<evidence type="ECO:0000313" key="3">
    <source>
        <dbReference type="Proteomes" id="UP000800041"/>
    </source>
</evidence>
<evidence type="ECO:0000313" key="2">
    <source>
        <dbReference type="EMBL" id="KAF1985998.1"/>
    </source>
</evidence>
<keyword evidence="1" id="KW-0812">Transmembrane</keyword>
<protein>
    <submittedName>
        <fullName evidence="2">Uncharacterized protein</fullName>
    </submittedName>
</protein>
<keyword evidence="1" id="KW-1133">Transmembrane helix</keyword>
<organism evidence="2 3">
    <name type="scientific">Aulographum hederae CBS 113979</name>
    <dbReference type="NCBI Taxonomy" id="1176131"/>
    <lineage>
        <taxon>Eukaryota</taxon>
        <taxon>Fungi</taxon>
        <taxon>Dikarya</taxon>
        <taxon>Ascomycota</taxon>
        <taxon>Pezizomycotina</taxon>
        <taxon>Dothideomycetes</taxon>
        <taxon>Pleosporomycetidae</taxon>
        <taxon>Aulographales</taxon>
        <taxon>Aulographaceae</taxon>
    </lineage>
</organism>
<evidence type="ECO:0000256" key="1">
    <source>
        <dbReference type="SAM" id="Phobius"/>
    </source>
</evidence>
<sequence>MKDQMTMNSFIARFDTEASNPKIPQFAPVCSIIVAFQALPAVVYCTMSIQRR</sequence>
<dbReference type="Proteomes" id="UP000800041">
    <property type="component" value="Unassembled WGS sequence"/>
</dbReference>
<feature type="transmembrane region" description="Helical" evidence="1">
    <location>
        <begin position="26"/>
        <end position="47"/>
    </location>
</feature>
<reference evidence="2" key="1">
    <citation type="journal article" date="2020" name="Stud. Mycol.">
        <title>101 Dothideomycetes genomes: a test case for predicting lifestyles and emergence of pathogens.</title>
        <authorList>
            <person name="Haridas S."/>
            <person name="Albert R."/>
            <person name="Binder M."/>
            <person name="Bloem J."/>
            <person name="Labutti K."/>
            <person name="Salamov A."/>
            <person name="Andreopoulos B."/>
            <person name="Baker S."/>
            <person name="Barry K."/>
            <person name="Bills G."/>
            <person name="Bluhm B."/>
            <person name="Cannon C."/>
            <person name="Castanera R."/>
            <person name="Culley D."/>
            <person name="Daum C."/>
            <person name="Ezra D."/>
            <person name="Gonzalez J."/>
            <person name="Henrissat B."/>
            <person name="Kuo A."/>
            <person name="Liang C."/>
            <person name="Lipzen A."/>
            <person name="Lutzoni F."/>
            <person name="Magnuson J."/>
            <person name="Mondo S."/>
            <person name="Nolan M."/>
            <person name="Ohm R."/>
            <person name="Pangilinan J."/>
            <person name="Park H.-J."/>
            <person name="Ramirez L."/>
            <person name="Alfaro M."/>
            <person name="Sun H."/>
            <person name="Tritt A."/>
            <person name="Yoshinaga Y."/>
            <person name="Zwiers L.-H."/>
            <person name="Turgeon B."/>
            <person name="Goodwin S."/>
            <person name="Spatafora J."/>
            <person name="Crous P."/>
            <person name="Grigoriev I."/>
        </authorList>
    </citation>
    <scope>NUCLEOTIDE SEQUENCE</scope>
    <source>
        <strain evidence="2">CBS 113979</strain>
    </source>
</reference>
<dbReference type="OrthoDB" id="284357at2759"/>
<keyword evidence="3" id="KW-1185">Reference proteome</keyword>
<proteinExistence type="predicted"/>
<accession>A0A6G1GZ46</accession>
<gene>
    <name evidence="2" type="ORF">K402DRAFT_394246</name>
</gene>